<protein>
    <submittedName>
        <fullName evidence="5">SAM-dependent chlorinase/fluorinase</fullName>
    </submittedName>
</protein>
<dbReference type="Gene3D" id="2.40.30.90">
    <property type="entry name" value="Bacterial fluorinating enzyme like"/>
    <property type="match status" value="1"/>
</dbReference>
<evidence type="ECO:0000259" key="3">
    <source>
        <dbReference type="Pfam" id="PF01887"/>
    </source>
</evidence>
<accession>A0ABX1DGA0</accession>
<evidence type="ECO:0000259" key="4">
    <source>
        <dbReference type="Pfam" id="PF20257"/>
    </source>
</evidence>
<organism evidence="5 6">
    <name type="scientific">Tamlana crocina</name>
    <dbReference type="NCBI Taxonomy" id="393006"/>
    <lineage>
        <taxon>Bacteria</taxon>
        <taxon>Pseudomonadati</taxon>
        <taxon>Bacteroidota</taxon>
        <taxon>Flavobacteriia</taxon>
        <taxon>Flavobacteriales</taxon>
        <taxon>Flavobacteriaceae</taxon>
        <taxon>Tamlana</taxon>
    </lineage>
</organism>
<dbReference type="Gene3D" id="3.40.50.10790">
    <property type="entry name" value="S-adenosyl-l-methionine hydroxide adenosyltransferase, N-terminal"/>
    <property type="match status" value="1"/>
</dbReference>
<gene>
    <name evidence="5" type="ORF">HC176_12440</name>
</gene>
<evidence type="ECO:0000313" key="5">
    <source>
        <dbReference type="EMBL" id="NJX16296.1"/>
    </source>
</evidence>
<dbReference type="PANTHER" id="PTHR35092:SF1">
    <property type="entry name" value="CHLORINASE MJ1651"/>
    <property type="match status" value="1"/>
</dbReference>
<evidence type="ECO:0000313" key="6">
    <source>
        <dbReference type="Proteomes" id="UP000760545"/>
    </source>
</evidence>
<dbReference type="Proteomes" id="UP000760545">
    <property type="component" value="Unassembled WGS sequence"/>
</dbReference>
<feature type="domain" description="S-adenosyl-l-methionine hydroxide adenosyltransferase C-terminal" evidence="4">
    <location>
        <begin position="170"/>
        <end position="271"/>
    </location>
</feature>
<keyword evidence="1" id="KW-0949">S-adenosyl-L-methionine</keyword>
<reference evidence="5 6" key="1">
    <citation type="submission" date="2020-03" db="EMBL/GenBank/DDBJ databases">
        <title>Tamlana sp. nov, isolated from XXX.</title>
        <authorList>
            <person name="Cao W.R."/>
        </authorList>
    </citation>
    <scope>NUCLEOTIDE SEQUENCE [LARGE SCALE GENOMIC DNA]</scope>
    <source>
        <strain evidence="5 6">HST1-43</strain>
    </source>
</reference>
<dbReference type="Pfam" id="PF01887">
    <property type="entry name" value="SAM_HAT_N"/>
    <property type="match status" value="1"/>
</dbReference>
<dbReference type="InterPro" id="IPR046469">
    <property type="entry name" value="SAM_HAT_N"/>
</dbReference>
<dbReference type="EMBL" id="JAAVJS010000018">
    <property type="protein sequence ID" value="NJX16296.1"/>
    <property type="molecule type" value="Genomic_DNA"/>
</dbReference>
<dbReference type="SUPFAM" id="SSF102522">
    <property type="entry name" value="Bacterial fluorinating enzyme, N-terminal domain"/>
    <property type="match status" value="1"/>
</dbReference>
<dbReference type="InterPro" id="IPR046470">
    <property type="entry name" value="SAM_HAT_C"/>
</dbReference>
<dbReference type="PANTHER" id="PTHR35092">
    <property type="entry name" value="CHLORINASE MJ1651"/>
    <property type="match status" value="1"/>
</dbReference>
<dbReference type="Pfam" id="PF20257">
    <property type="entry name" value="SAM_HAT_C"/>
    <property type="match status" value="1"/>
</dbReference>
<sequence>MAIITLTTDFGHKDHFAAATKGAIYSELPDAKIVDISHAVSPFNIPEAAYIIQNAFSSFPKGTIHIIGIDSELNPENKHIAIKLDDHYFVCANNGIMSMICSEIAPQKIVEINIHDRIQSSFPVLDVFVKVACHIARGGTLEVIGKAIDTIKPIKNIVPYVNDNKTQIIGSVIYVDNYGNVITNIKKGFFETIQKGRSFEILARNYRFKKIYDKYSDIVNFDIPENKRHDEGRKLVVFNSGGFLEIALYKSNNSTVGSASTLLGLKPMDAVSISFMPDPVVPQGIEAIQNIKKAADY</sequence>
<keyword evidence="6" id="KW-1185">Reference proteome</keyword>
<dbReference type="PIRSF" id="PIRSF006779">
    <property type="entry name" value="UCP006779"/>
    <property type="match status" value="1"/>
</dbReference>
<dbReference type="InterPro" id="IPR002747">
    <property type="entry name" value="SAM_OH_AdoTrfase"/>
</dbReference>
<comment type="caution">
    <text evidence="5">The sequence shown here is derived from an EMBL/GenBank/DDBJ whole genome shotgun (WGS) entry which is preliminary data.</text>
</comment>
<name>A0ABX1DGA0_9FLAO</name>
<dbReference type="InterPro" id="IPR023228">
    <property type="entry name" value="SAM_OH_AdoTrfase_N_sf"/>
</dbReference>
<dbReference type="SUPFAM" id="SSF101852">
    <property type="entry name" value="Bacterial fluorinating enzyme, C-terminal domain"/>
    <property type="match status" value="1"/>
</dbReference>
<evidence type="ECO:0000256" key="1">
    <source>
        <dbReference type="ARBA" id="ARBA00022691"/>
    </source>
</evidence>
<dbReference type="InterPro" id="IPR023227">
    <property type="entry name" value="SAM_OH_AdoTrfase_C_sf"/>
</dbReference>
<dbReference type="RefSeq" id="WP_167918768.1">
    <property type="nucleotide sequence ID" value="NZ_JAAVJS010000018.1"/>
</dbReference>
<proteinExistence type="inferred from homology"/>
<evidence type="ECO:0000256" key="2">
    <source>
        <dbReference type="ARBA" id="ARBA00024035"/>
    </source>
</evidence>
<feature type="domain" description="S-adenosyl-l-methionine hydroxide adenosyltransferase N-terminal" evidence="3">
    <location>
        <begin position="4"/>
        <end position="145"/>
    </location>
</feature>
<comment type="similarity">
    <text evidence="2">Belongs to the SAM hydrolase / SAM-dependent halogenase family.</text>
</comment>